<dbReference type="EMBL" id="AACS02000007">
    <property type="protein sequence ID" value="EAU90653.2"/>
    <property type="molecule type" value="Genomic_DNA"/>
</dbReference>
<evidence type="ECO:0000313" key="3">
    <source>
        <dbReference type="EMBL" id="EAU90653.2"/>
    </source>
</evidence>
<dbReference type="OrthoDB" id="3052647at2759"/>
<proteinExistence type="predicted"/>
<feature type="compositionally biased region" description="Basic and acidic residues" evidence="1">
    <location>
        <begin position="335"/>
        <end position="345"/>
    </location>
</feature>
<dbReference type="STRING" id="240176.A8N8N4"/>
<dbReference type="GeneID" id="6007651"/>
<protein>
    <submittedName>
        <fullName evidence="3">Uncharacterized protein</fullName>
    </submittedName>
</protein>
<comment type="caution">
    <text evidence="3">The sequence shown here is derived from an EMBL/GenBank/DDBJ whole genome shotgun (WGS) entry which is preliminary data.</text>
</comment>
<dbReference type="Gene3D" id="2.60.120.260">
    <property type="entry name" value="Galactose-binding domain-like"/>
    <property type="match status" value="1"/>
</dbReference>
<feature type="region of interest" description="Disordered" evidence="1">
    <location>
        <begin position="335"/>
        <end position="387"/>
    </location>
</feature>
<feature type="region of interest" description="Disordered" evidence="1">
    <location>
        <begin position="399"/>
        <end position="477"/>
    </location>
</feature>
<keyword evidence="2" id="KW-1133">Transmembrane helix</keyword>
<dbReference type="OMA" id="NANITFM"/>
<evidence type="ECO:0000313" key="4">
    <source>
        <dbReference type="Proteomes" id="UP000001861"/>
    </source>
</evidence>
<feature type="compositionally biased region" description="Polar residues" evidence="1">
    <location>
        <begin position="400"/>
        <end position="410"/>
    </location>
</feature>
<dbReference type="HOGENOM" id="CLU_572392_0_0_1"/>
<keyword evidence="2" id="KW-0812">Transmembrane</keyword>
<dbReference type="KEGG" id="cci:CC1G_09893"/>
<dbReference type="VEuPathDB" id="FungiDB:CC1G_09893"/>
<organism evidence="3 4">
    <name type="scientific">Coprinopsis cinerea (strain Okayama-7 / 130 / ATCC MYA-4618 / FGSC 9003)</name>
    <name type="common">Inky cap fungus</name>
    <name type="synonym">Hormographiella aspergillata</name>
    <dbReference type="NCBI Taxonomy" id="240176"/>
    <lineage>
        <taxon>Eukaryota</taxon>
        <taxon>Fungi</taxon>
        <taxon>Dikarya</taxon>
        <taxon>Basidiomycota</taxon>
        <taxon>Agaricomycotina</taxon>
        <taxon>Agaricomycetes</taxon>
        <taxon>Agaricomycetidae</taxon>
        <taxon>Agaricales</taxon>
        <taxon>Agaricineae</taxon>
        <taxon>Psathyrellaceae</taxon>
        <taxon>Coprinopsis</taxon>
    </lineage>
</organism>
<keyword evidence="4" id="KW-1185">Reference proteome</keyword>
<dbReference type="Proteomes" id="UP000001861">
    <property type="component" value="Unassembled WGS sequence"/>
</dbReference>
<keyword evidence="2" id="KW-0472">Membrane</keyword>
<evidence type="ECO:0000256" key="2">
    <source>
        <dbReference type="SAM" id="Phobius"/>
    </source>
</evidence>
<sequence>MSDHITEPSRLVVLDDTHPRIRYSGAGWNLTNGDLRNTTGTFSKAFQKTLHVTNTQSTLSLTFAGNFAEIYGTADFILDPTGSQRGLEWRCILDGSESTKAKQAQPKVPTNDFCCCRYENLDNDEHTIQLEVLDTRGATFGFDKIVYRPIELVEKETILVLRDDADIERAGAWTTIGSPLAGSEGYSTSQPGSNFTFSFVGTGVSMVSTLPAADFPATGTYRVDDGKSSEFTIPIHISDLNTGQSEVFRTPKLKRGPHKITVSYQTTPEQGRRMAPLSFSYLLIHDGSNERVDRDKLGDTGRGVSKGVVIGSVLGGFALLLAVFAAFYFRKKAQVRSDPEKRAEPTTRPYDIYAYGNNEDDGSAGNTYYLKSDRSRSNSPQNHSPRMDHLASNVVLAKNRSATSQTSTLIDTGRNRQPDVDTSPRPTVIDHQDSGITLPQPEVIENPPSYDTLWPSRRSPATLAPTPNPTVSHKNHG</sequence>
<dbReference type="InParanoid" id="A8N8N4"/>
<dbReference type="RefSeq" id="XP_001831190.2">
    <property type="nucleotide sequence ID" value="XM_001831138.2"/>
</dbReference>
<reference evidence="3 4" key="1">
    <citation type="journal article" date="2010" name="Proc. Natl. Acad. Sci. U.S.A.">
        <title>Insights into evolution of multicellular fungi from the assembled chromosomes of the mushroom Coprinopsis cinerea (Coprinus cinereus).</title>
        <authorList>
            <person name="Stajich J.E."/>
            <person name="Wilke S.K."/>
            <person name="Ahren D."/>
            <person name="Au C.H."/>
            <person name="Birren B.W."/>
            <person name="Borodovsky M."/>
            <person name="Burns C."/>
            <person name="Canback B."/>
            <person name="Casselton L.A."/>
            <person name="Cheng C.K."/>
            <person name="Deng J."/>
            <person name="Dietrich F.S."/>
            <person name="Fargo D.C."/>
            <person name="Farman M.L."/>
            <person name="Gathman A.C."/>
            <person name="Goldberg J."/>
            <person name="Guigo R."/>
            <person name="Hoegger P.J."/>
            <person name="Hooker J.B."/>
            <person name="Huggins A."/>
            <person name="James T.Y."/>
            <person name="Kamada T."/>
            <person name="Kilaru S."/>
            <person name="Kodira C."/>
            <person name="Kues U."/>
            <person name="Kupfer D."/>
            <person name="Kwan H.S."/>
            <person name="Lomsadze A."/>
            <person name="Li W."/>
            <person name="Lilly W.W."/>
            <person name="Ma L.J."/>
            <person name="Mackey A.J."/>
            <person name="Manning G."/>
            <person name="Martin F."/>
            <person name="Muraguchi H."/>
            <person name="Natvig D.O."/>
            <person name="Palmerini H."/>
            <person name="Ramesh M.A."/>
            <person name="Rehmeyer C.J."/>
            <person name="Roe B.A."/>
            <person name="Shenoy N."/>
            <person name="Stanke M."/>
            <person name="Ter-Hovhannisyan V."/>
            <person name="Tunlid A."/>
            <person name="Velagapudi R."/>
            <person name="Vision T.J."/>
            <person name="Zeng Q."/>
            <person name="Zolan M.E."/>
            <person name="Pukkila P.J."/>
        </authorList>
    </citation>
    <scope>NUCLEOTIDE SEQUENCE [LARGE SCALE GENOMIC DNA]</scope>
    <source>
        <strain evidence="4">Okayama-7 / 130 / ATCC MYA-4618 / FGSC 9003</strain>
    </source>
</reference>
<accession>A8N8N4</accession>
<gene>
    <name evidence="3" type="ORF">CC1G_09893</name>
</gene>
<name>A8N8N4_COPC7</name>
<evidence type="ECO:0000256" key="1">
    <source>
        <dbReference type="SAM" id="MobiDB-lite"/>
    </source>
</evidence>
<feature type="transmembrane region" description="Helical" evidence="2">
    <location>
        <begin position="308"/>
        <end position="329"/>
    </location>
</feature>
<dbReference type="AlphaFoldDB" id="A8N8N4"/>